<dbReference type="Proteomes" id="UP000607397">
    <property type="component" value="Unassembled WGS sequence"/>
</dbReference>
<keyword evidence="1" id="KW-0472">Membrane</keyword>
<protein>
    <submittedName>
        <fullName evidence="2">Uncharacterized protein</fullName>
    </submittedName>
</protein>
<reference evidence="2" key="1">
    <citation type="submission" date="2019-12" db="EMBL/GenBank/DDBJ databases">
        <title>High-Quality draft genome sequences of three cyanobacteria isolated from the limestone walls of the Old Cathedral of Coimbra.</title>
        <authorList>
            <person name="Tiago I."/>
            <person name="Soares F."/>
            <person name="Portugal A."/>
        </authorList>
    </citation>
    <scope>NUCLEOTIDE SEQUENCE [LARGE SCALE GENOMIC DNA]</scope>
    <source>
        <strain evidence="2">C</strain>
    </source>
</reference>
<keyword evidence="1" id="KW-1133">Transmembrane helix</keyword>
<keyword evidence="3" id="KW-1185">Reference proteome</keyword>
<accession>A0A8K1ZZ97</accession>
<sequence length="405" mass="45508">MSSPKQALINSVDDNDTLPAHEALYEWIADHPDYADLLEQAKHNTLPTISPAQAHIAWVKNLFLANPNEFYGRAYSTKELVTHSNRTAAVVSISGLYDFFTNLSLFYLAFRSMGLLSIPLSFAVNLLMLKFGNDCAAVASGYKPSLKAWAKAGVVGLLAVNMIQSIFSGIGIELLLNGPAISELKATSLIAEQELKIEALQTLSPRQQQADTNCRKGDAELRQMPASDPNRHSLYVRLYGTWGQTQKDWSQVPESQLPTCELAKRLEATALKNYEMVRANWEILKVQRLQMGNDVIFLQRAVPELYTFHFEETGEMKSSIEATGFAALNLRQKAMKGDWAGLTMPIFFVSLSIFTSLIACWMTITHAHRPDALRSRNSAVEQERDRWLEQQYQALSHTRHFKPKL</sequence>
<proteinExistence type="predicted"/>
<comment type="caution">
    <text evidence="2">The sequence shown here is derived from an EMBL/GenBank/DDBJ whole genome shotgun (WGS) entry which is preliminary data.</text>
</comment>
<dbReference type="EMBL" id="WVIC01000039">
    <property type="protein sequence ID" value="NCJ08070.1"/>
    <property type="molecule type" value="Genomic_DNA"/>
</dbReference>
<gene>
    <name evidence="2" type="ORF">GS597_16455</name>
</gene>
<dbReference type="AlphaFoldDB" id="A0A8K1ZZ97"/>
<dbReference type="RefSeq" id="WP_161826546.1">
    <property type="nucleotide sequence ID" value="NZ_WVIC01000039.1"/>
</dbReference>
<feature type="transmembrane region" description="Helical" evidence="1">
    <location>
        <begin position="105"/>
        <end position="128"/>
    </location>
</feature>
<evidence type="ECO:0000256" key="1">
    <source>
        <dbReference type="SAM" id="Phobius"/>
    </source>
</evidence>
<evidence type="ECO:0000313" key="2">
    <source>
        <dbReference type="EMBL" id="NCJ08070.1"/>
    </source>
</evidence>
<feature type="transmembrane region" description="Helical" evidence="1">
    <location>
        <begin position="148"/>
        <end position="176"/>
    </location>
</feature>
<name>A0A8K1ZZ97_9CYAN</name>
<feature type="transmembrane region" description="Helical" evidence="1">
    <location>
        <begin position="339"/>
        <end position="364"/>
    </location>
</feature>
<organism evidence="2 3">
    <name type="scientific">Petrachloros mirabilis ULC683</name>
    <dbReference type="NCBI Taxonomy" id="2781853"/>
    <lineage>
        <taxon>Bacteria</taxon>
        <taxon>Bacillati</taxon>
        <taxon>Cyanobacteriota</taxon>
        <taxon>Cyanophyceae</taxon>
        <taxon>Synechococcales</taxon>
        <taxon>Petrachlorosaceae</taxon>
        <taxon>Petrachloros</taxon>
        <taxon>Petrachloros mirabilis</taxon>
    </lineage>
</organism>
<evidence type="ECO:0000313" key="3">
    <source>
        <dbReference type="Proteomes" id="UP000607397"/>
    </source>
</evidence>
<keyword evidence="1" id="KW-0812">Transmembrane</keyword>